<accession>A0A059G999</accession>
<dbReference type="PROSITE" id="PS50005">
    <property type="entry name" value="TPR"/>
    <property type="match status" value="1"/>
</dbReference>
<dbReference type="Proteomes" id="UP000024942">
    <property type="component" value="Unassembled WGS sequence"/>
</dbReference>
<dbReference type="GO" id="GO:0003677">
    <property type="term" value="F:DNA binding"/>
    <property type="evidence" value="ECO:0007669"/>
    <property type="project" value="UniProtKB-UniRule"/>
</dbReference>
<dbReference type="SMART" id="SM00862">
    <property type="entry name" value="Trans_reg_C"/>
    <property type="match status" value="1"/>
</dbReference>
<dbReference type="CDD" id="cd00383">
    <property type="entry name" value="trans_reg_C"/>
    <property type="match status" value="1"/>
</dbReference>
<evidence type="ECO:0000259" key="5">
    <source>
        <dbReference type="PROSITE" id="PS51755"/>
    </source>
</evidence>
<evidence type="ECO:0000313" key="7">
    <source>
        <dbReference type="Proteomes" id="UP000024942"/>
    </source>
</evidence>
<dbReference type="PROSITE" id="PS51755">
    <property type="entry name" value="OMPR_PHOB"/>
    <property type="match status" value="1"/>
</dbReference>
<dbReference type="STRING" id="1280953.HOC_07188"/>
<dbReference type="GO" id="GO:0000160">
    <property type="term" value="P:phosphorelay signal transduction system"/>
    <property type="evidence" value="ECO:0007669"/>
    <property type="project" value="InterPro"/>
</dbReference>
<feature type="domain" description="OmpR/PhoB-type" evidence="5">
    <location>
        <begin position="4"/>
        <end position="107"/>
    </location>
</feature>
<keyword evidence="4" id="KW-1133">Transmembrane helix</keyword>
<dbReference type="RefSeq" id="WP_051624611.1">
    <property type="nucleotide sequence ID" value="NZ_ARYL01000008.1"/>
</dbReference>
<dbReference type="SUPFAM" id="SSF48452">
    <property type="entry name" value="TPR-like"/>
    <property type="match status" value="1"/>
</dbReference>
<protein>
    <submittedName>
        <fullName evidence="6">Transcriptional regulator domain-containing protein</fullName>
    </submittedName>
</protein>
<keyword evidence="7" id="KW-1185">Reference proteome</keyword>
<dbReference type="AlphaFoldDB" id="A0A059G999"/>
<gene>
    <name evidence="6" type="ORF">HOC_07188</name>
</gene>
<name>A0A059G999_9PROT</name>
<organism evidence="6 7">
    <name type="scientific">Hyphomonas oceanitis SCH89</name>
    <dbReference type="NCBI Taxonomy" id="1280953"/>
    <lineage>
        <taxon>Bacteria</taxon>
        <taxon>Pseudomonadati</taxon>
        <taxon>Pseudomonadota</taxon>
        <taxon>Alphaproteobacteria</taxon>
        <taxon>Hyphomonadales</taxon>
        <taxon>Hyphomonadaceae</taxon>
        <taxon>Hyphomonas</taxon>
    </lineage>
</organism>
<evidence type="ECO:0000256" key="4">
    <source>
        <dbReference type="SAM" id="Phobius"/>
    </source>
</evidence>
<dbReference type="PATRIC" id="fig|1280953.3.peg.1457"/>
<dbReference type="SUPFAM" id="SSF46894">
    <property type="entry name" value="C-terminal effector domain of the bipartite response regulators"/>
    <property type="match status" value="1"/>
</dbReference>
<dbReference type="eggNOG" id="COG5616">
    <property type="taxonomic scope" value="Bacteria"/>
</dbReference>
<dbReference type="Pfam" id="PF00486">
    <property type="entry name" value="Trans_reg_C"/>
    <property type="match status" value="1"/>
</dbReference>
<evidence type="ECO:0000256" key="3">
    <source>
        <dbReference type="PROSITE-ProRule" id="PRU01091"/>
    </source>
</evidence>
<dbReference type="Pfam" id="PF13432">
    <property type="entry name" value="TPR_16"/>
    <property type="match status" value="1"/>
</dbReference>
<evidence type="ECO:0000256" key="2">
    <source>
        <dbReference type="PROSITE-ProRule" id="PRU00339"/>
    </source>
</evidence>
<comment type="caution">
    <text evidence="6">The sequence shown here is derived from an EMBL/GenBank/DDBJ whole genome shotgun (WGS) entry which is preliminary data.</text>
</comment>
<keyword evidence="1 3" id="KW-0238">DNA-binding</keyword>
<dbReference type="InterPro" id="IPR001867">
    <property type="entry name" value="OmpR/PhoB-type_DNA-bd"/>
</dbReference>
<sequence length="656" mass="71567">MQTETEYHRGPFRVGLCEVDPARNRIIYRGDATPLEPRVMDVLCALADSGGEVVSRDALIDRVWKIEHGADESLSRAISQLRKAFKLTGCCDELIETIPKRGYRLIPDVSFDVEEDVPAGLVKRKDAAPPPAEPARVIPGWQVQLRKHWRVVMTGAVALIIVVAGLILTADPGRQRAPARAVPERSVAVLPFVSISSDIEDGYFADGLSEELLNTLSDIPDLKVPGRTATFAFKGKTPKFKEIGEVLGVAHVLEGSVRRSGDRIRISAQLISVDDGYNLWSESYDRHADDLLLVQDDIARRVASALNSHLPAGDAPLFDAGTQNPVAFSEYVKARQYLNNRGWGVAKAISGFEAAIEADPEYARAYAGLAVAHTVSHTYLKSPKEIAWKRGETYARKATDLDPDLAEPFAVLGGIALDQNRWEDALDHFEHAEALDPKDTTAFLWHAQTLMELGYLEKAGETIAGGLVIDSGSAIMNLVAGYIARMRGNLDTADAHFETAINAGMSYAVFDRGLIAFAHNDLPRAADLMAEAAVLQETIAVEDKPALVAYYLTIMRHEASVDAAATAFPTLASDDDFLTPSYLLAGESSNALRMIALDPDGDKDTFGKLWSDIDPGLRQDPYMKTLVEETGVLAYWRVHGWPDKCHAAGDTGFACD</sequence>
<keyword evidence="4" id="KW-0812">Transmembrane</keyword>
<dbReference type="InterPro" id="IPR011990">
    <property type="entry name" value="TPR-like_helical_dom_sf"/>
</dbReference>
<dbReference type="InterPro" id="IPR016032">
    <property type="entry name" value="Sig_transdc_resp-reg_C-effctor"/>
</dbReference>
<proteinExistence type="predicted"/>
<dbReference type="EMBL" id="ARYL01000008">
    <property type="protein sequence ID" value="KDA03170.1"/>
    <property type="molecule type" value="Genomic_DNA"/>
</dbReference>
<reference evidence="6 7" key="1">
    <citation type="journal article" date="2014" name="Antonie Van Leeuwenhoek">
        <title>Hyphomonas beringensis sp. nov. and Hyphomonas chukchiensis sp. nov., isolated from surface seawater of the Bering Sea and Chukchi Sea.</title>
        <authorList>
            <person name="Li C."/>
            <person name="Lai Q."/>
            <person name="Li G."/>
            <person name="Dong C."/>
            <person name="Wang J."/>
            <person name="Liao Y."/>
            <person name="Shao Z."/>
        </authorList>
    </citation>
    <scope>NUCLEOTIDE SEQUENCE [LARGE SCALE GENOMIC DNA]</scope>
    <source>
        <strain evidence="6 7">SCH89</strain>
    </source>
</reference>
<dbReference type="Gene3D" id="1.25.40.10">
    <property type="entry name" value="Tetratricopeptide repeat domain"/>
    <property type="match status" value="1"/>
</dbReference>
<feature type="repeat" description="TPR" evidence="2">
    <location>
        <begin position="406"/>
        <end position="439"/>
    </location>
</feature>
<dbReference type="GO" id="GO:0006355">
    <property type="term" value="P:regulation of DNA-templated transcription"/>
    <property type="evidence" value="ECO:0007669"/>
    <property type="project" value="InterPro"/>
</dbReference>
<evidence type="ECO:0000256" key="1">
    <source>
        <dbReference type="ARBA" id="ARBA00023125"/>
    </source>
</evidence>
<dbReference type="OrthoDB" id="105971at2"/>
<dbReference type="Gene3D" id="1.10.10.10">
    <property type="entry name" value="Winged helix-like DNA-binding domain superfamily/Winged helix DNA-binding domain"/>
    <property type="match status" value="1"/>
</dbReference>
<evidence type="ECO:0000313" key="6">
    <source>
        <dbReference type="EMBL" id="KDA03170.1"/>
    </source>
</evidence>
<feature type="DNA-binding region" description="OmpR/PhoB-type" evidence="3">
    <location>
        <begin position="4"/>
        <end position="107"/>
    </location>
</feature>
<dbReference type="eggNOG" id="COG3710">
    <property type="taxonomic scope" value="Bacteria"/>
</dbReference>
<dbReference type="InterPro" id="IPR019734">
    <property type="entry name" value="TPR_rpt"/>
</dbReference>
<keyword evidence="4" id="KW-0472">Membrane</keyword>
<keyword evidence="2" id="KW-0802">TPR repeat</keyword>
<feature type="transmembrane region" description="Helical" evidence="4">
    <location>
        <begin position="151"/>
        <end position="170"/>
    </location>
</feature>
<dbReference type="InterPro" id="IPR036388">
    <property type="entry name" value="WH-like_DNA-bd_sf"/>
</dbReference>